<dbReference type="SUPFAM" id="SSF56219">
    <property type="entry name" value="DNase I-like"/>
    <property type="match status" value="1"/>
</dbReference>
<sequence>MRINILLEHLRRPLWDKLIHYSNKEEPWCTNRDFNVITSIEENLGGLPYNMNKSFDFLTMIETCGLIDIGYSGQHFTWCNQRAKEARVWKRIDRAMVNDKWLELMPQTTINHLPSVGSDHTPLLMELTAKEEQHIKYFKFLHCWTDSDSFLKAVEECWNREVHDNPMWRLHQKMKRLTTTLSAWSKKEFGDIFSAVKNFEEQANRTKLHYVNAKYINYLKWESSILKQKTQLQWFKEGGANSKYFYAIIRGRRRRFFIHKICDDSGLWVQGHKEIEKNHFMIPTNTPMEIIDMVKDITGFYQKASPISYLGCPLYIGGQRIIYYSDLVAKVVKRISGWQTRILCLGGRITLIKHVIQSIPIHTMASISPPKTTLNYIKRVTADFFWGWDKEKKKYHWASWETLSFPYEERGIGVRKLEDTCKTLQIKQWWNFRTKNSLWS</sequence>
<dbReference type="Gene3D" id="3.60.10.10">
    <property type="entry name" value="Endonuclease/exonuclease/phosphatase"/>
    <property type="match status" value="1"/>
</dbReference>
<dbReference type="AlphaFoldDB" id="A0A9J5Z2D8"/>
<dbReference type="Proteomes" id="UP000824120">
    <property type="component" value="Chromosome 5"/>
</dbReference>
<comment type="caution">
    <text evidence="1">The sequence shown here is derived from an EMBL/GenBank/DDBJ whole genome shotgun (WGS) entry which is preliminary data.</text>
</comment>
<reference evidence="1 2" key="1">
    <citation type="submission" date="2020-09" db="EMBL/GenBank/DDBJ databases">
        <title>De no assembly of potato wild relative species, Solanum commersonii.</title>
        <authorList>
            <person name="Cho K."/>
        </authorList>
    </citation>
    <scope>NUCLEOTIDE SEQUENCE [LARGE SCALE GENOMIC DNA]</scope>
    <source>
        <strain evidence="1">LZ3.2</strain>
        <tissue evidence="1">Leaf</tissue>
    </source>
</reference>
<keyword evidence="2" id="KW-1185">Reference proteome</keyword>
<dbReference type="EMBL" id="JACXVP010000005">
    <property type="protein sequence ID" value="KAG5606120.1"/>
    <property type="molecule type" value="Genomic_DNA"/>
</dbReference>
<dbReference type="PANTHER" id="PTHR33710:SF54">
    <property type="entry name" value="NON-LTR RETROELEMENT REVERSE TRANSCRIPTASE"/>
    <property type="match status" value="1"/>
</dbReference>
<organism evidence="1 2">
    <name type="scientific">Solanum commersonii</name>
    <name type="common">Commerson's wild potato</name>
    <name type="synonym">Commerson's nightshade</name>
    <dbReference type="NCBI Taxonomy" id="4109"/>
    <lineage>
        <taxon>Eukaryota</taxon>
        <taxon>Viridiplantae</taxon>
        <taxon>Streptophyta</taxon>
        <taxon>Embryophyta</taxon>
        <taxon>Tracheophyta</taxon>
        <taxon>Spermatophyta</taxon>
        <taxon>Magnoliopsida</taxon>
        <taxon>eudicotyledons</taxon>
        <taxon>Gunneridae</taxon>
        <taxon>Pentapetalae</taxon>
        <taxon>asterids</taxon>
        <taxon>lamiids</taxon>
        <taxon>Solanales</taxon>
        <taxon>Solanaceae</taxon>
        <taxon>Solanoideae</taxon>
        <taxon>Solaneae</taxon>
        <taxon>Solanum</taxon>
    </lineage>
</organism>
<evidence type="ECO:0000313" key="1">
    <source>
        <dbReference type="EMBL" id="KAG5606120.1"/>
    </source>
</evidence>
<dbReference type="OrthoDB" id="1938551at2759"/>
<gene>
    <name evidence="1" type="ORF">H5410_027612</name>
</gene>
<proteinExistence type="predicted"/>
<evidence type="ECO:0000313" key="2">
    <source>
        <dbReference type="Proteomes" id="UP000824120"/>
    </source>
</evidence>
<accession>A0A9J5Z2D8</accession>
<name>A0A9J5Z2D8_SOLCO</name>
<protein>
    <submittedName>
        <fullName evidence="1">Uncharacterized protein</fullName>
    </submittedName>
</protein>
<dbReference type="PANTHER" id="PTHR33710">
    <property type="entry name" value="BNAC02G09200D PROTEIN"/>
    <property type="match status" value="1"/>
</dbReference>
<dbReference type="InterPro" id="IPR036691">
    <property type="entry name" value="Endo/exonu/phosph_ase_sf"/>
</dbReference>